<evidence type="ECO:0000313" key="2">
    <source>
        <dbReference type="EMBL" id="KAK2096120.1"/>
    </source>
</evidence>
<gene>
    <name evidence="2" type="ORF">P7K49_025154</name>
</gene>
<reference evidence="2 3" key="1">
    <citation type="submission" date="2023-05" db="EMBL/GenBank/DDBJ databases">
        <title>B98-5 Cell Line De Novo Hybrid Assembly: An Optical Mapping Approach.</title>
        <authorList>
            <person name="Kananen K."/>
            <person name="Auerbach J.A."/>
            <person name="Kautto E."/>
            <person name="Blachly J.S."/>
        </authorList>
    </citation>
    <scope>NUCLEOTIDE SEQUENCE [LARGE SCALE GENOMIC DNA]</scope>
    <source>
        <strain evidence="2">B95-8</strain>
        <tissue evidence="2">Cell line</tissue>
    </source>
</reference>
<evidence type="ECO:0000256" key="1">
    <source>
        <dbReference type="SAM" id="MobiDB-lite"/>
    </source>
</evidence>
<name>A0ABQ9UHA1_SAGOE</name>
<dbReference type="EMBL" id="JASSZA010000012">
    <property type="protein sequence ID" value="KAK2096120.1"/>
    <property type="molecule type" value="Genomic_DNA"/>
</dbReference>
<protein>
    <submittedName>
        <fullName evidence="2">Uncharacterized protein</fullName>
    </submittedName>
</protein>
<accession>A0ABQ9UHA1</accession>
<organism evidence="2 3">
    <name type="scientific">Saguinus oedipus</name>
    <name type="common">Cotton-top tamarin</name>
    <name type="synonym">Oedipomidas oedipus</name>
    <dbReference type="NCBI Taxonomy" id="9490"/>
    <lineage>
        <taxon>Eukaryota</taxon>
        <taxon>Metazoa</taxon>
        <taxon>Chordata</taxon>
        <taxon>Craniata</taxon>
        <taxon>Vertebrata</taxon>
        <taxon>Euteleostomi</taxon>
        <taxon>Mammalia</taxon>
        <taxon>Eutheria</taxon>
        <taxon>Euarchontoglires</taxon>
        <taxon>Primates</taxon>
        <taxon>Haplorrhini</taxon>
        <taxon>Platyrrhini</taxon>
        <taxon>Cebidae</taxon>
        <taxon>Callitrichinae</taxon>
        <taxon>Saguinus</taxon>
    </lineage>
</organism>
<evidence type="ECO:0000313" key="3">
    <source>
        <dbReference type="Proteomes" id="UP001266305"/>
    </source>
</evidence>
<dbReference type="Proteomes" id="UP001266305">
    <property type="component" value="Unassembled WGS sequence"/>
</dbReference>
<feature type="compositionally biased region" description="Basic and acidic residues" evidence="1">
    <location>
        <begin position="15"/>
        <end position="47"/>
    </location>
</feature>
<proteinExistence type="predicted"/>
<sequence length="158" mass="17686">MPKTLHFALQPIGGKKGEKRPNIQNREVDQQGWPLHREMKGLADTAKRGVGHLQKRRYPEPGLGSRKEETWDIPRAAEMRLILAKERYLGAGSKEAEDESALYSSPSQGFKSVFPGNKNQTLKSVPFKACISFLTHAVEAASEEVDSAHFSQKHNCLF</sequence>
<comment type="caution">
    <text evidence="2">The sequence shown here is derived from an EMBL/GenBank/DDBJ whole genome shotgun (WGS) entry which is preliminary data.</text>
</comment>
<keyword evidence="3" id="KW-1185">Reference proteome</keyword>
<feature type="region of interest" description="Disordered" evidence="1">
    <location>
        <begin position="1"/>
        <end position="69"/>
    </location>
</feature>